<proteinExistence type="predicted"/>
<dbReference type="PROSITE" id="PS50035">
    <property type="entry name" value="PLD"/>
    <property type="match status" value="2"/>
</dbReference>
<gene>
    <name evidence="2" type="ORF">QLQ84_02405</name>
</gene>
<dbReference type="CDD" id="cd09113">
    <property type="entry name" value="PLDc_ymdC_like_2"/>
    <property type="match status" value="1"/>
</dbReference>
<dbReference type="EMBL" id="JASCQO010000012">
    <property type="protein sequence ID" value="MDI5932632.1"/>
    <property type="molecule type" value="Genomic_DNA"/>
</dbReference>
<comment type="caution">
    <text evidence="2">The sequence shown here is derived from an EMBL/GenBank/DDBJ whole genome shotgun (WGS) entry which is preliminary data.</text>
</comment>
<reference evidence="2 3" key="1">
    <citation type="submission" date="2023-04" db="EMBL/GenBank/DDBJ databases">
        <title>Halomonas strains isolated from rhizosphere soil.</title>
        <authorList>
            <person name="Xu L."/>
            <person name="Sun J.-Q."/>
        </authorList>
    </citation>
    <scope>NUCLEOTIDE SEQUENCE [LARGE SCALE GENOMIC DNA]</scope>
    <source>
        <strain evidence="2 3">LN1S58</strain>
    </source>
</reference>
<feature type="domain" description="PLD phosphodiesterase" evidence="1">
    <location>
        <begin position="175"/>
        <end position="202"/>
    </location>
</feature>
<dbReference type="CDD" id="cd09111">
    <property type="entry name" value="PLDc_ymdC_like_1"/>
    <property type="match status" value="1"/>
</dbReference>
<dbReference type="Proteomes" id="UP001244242">
    <property type="component" value="Unassembled WGS sequence"/>
</dbReference>
<evidence type="ECO:0000313" key="3">
    <source>
        <dbReference type="Proteomes" id="UP001244242"/>
    </source>
</evidence>
<sequence>MMMPPERRRGCGRLPCWLVVLALLAGCAAPPVVREHGVALRPGEIEATALGRWAREASRTNGGDSGFALLANGEEAFAVRARLVEEAERRVDVQTYLMDDGQTTRVLLRRLLDAAERGVVVRLLLDDVGAIGQARRLTALDSHPNVQVRVFNPVAFGRDHLVTWVLAAAPTVWRTHRRMHNKLWVVDNAVAITGGRNLGDAYYNADESRNFADLDLLAVGPVVDPLSLSFDLYWNHGLAQPIGRYHAVPAGAWQALRDELGGWMEEQRESPYVTALRDRRGVSARDALAEALHWGRGEALWDPPGKLRMPGRPPLEAILGGALEDQLSELESRFVIISAYFVPTEIGTRLLAGLVESGVRVAVITNSLEAGDLPEVHGAYMSRRRALLESGVRLFELRAQHHRGDEAAIGISGSFSSALHIKALSFDDDRLFVGSFNVDPRSLWWNTEVGVLVESTSLNDEFLALADIGMSPALSYEVALDDAGGLFWLAEVEEELVRLEREPGSRWHHFRAWLSRVLKLEPWL</sequence>
<organism evidence="2 3">
    <name type="scientific">Halomonas kalidii</name>
    <dbReference type="NCBI Taxonomy" id="3043293"/>
    <lineage>
        <taxon>Bacteria</taxon>
        <taxon>Pseudomonadati</taxon>
        <taxon>Pseudomonadota</taxon>
        <taxon>Gammaproteobacteria</taxon>
        <taxon>Oceanospirillales</taxon>
        <taxon>Halomonadaceae</taxon>
        <taxon>Halomonas</taxon>
    </lineage>
</organism>
<feature type="domain" description="PLD phosphodiesterase" evidence="1">
    <location>
        <begin position="415"/>
        <end position="442"/>
    </location>
</feature>
<name>A0ABT6VF67_9GAMM</name>
<dbReference type="SUPFAM" id="SSF56024">
    <property type="entry name" value="Phospholipase D/nuclease"/>
    <property type="match status" value="2"/>
</dbReference>
<dbReference type="PROSITE" id="PS51257">
    <property type="entry name" value="PROKAR_LIPOPROTEIN"/>
    <property type="match status" value="1"/>
</dbReference>
<evidence type="ECO:0000313" key="2">
    <source>
        <dbReference type="EMBL" id="MDI5932632.1"/>
    </source>
</evidence>
<accession>A0ABT6VF67</accession>
<keyword evidence="3" id="KW-1185">Reference proteome</keyword>
<dbReference type="RefSeq" id="WP_282720181.1">
    <property type="nucleotide sequence ID" value="NZ_JASCQO010000012.1"/>
</dbReference>
<evidence type="ECO:0000259" key="1">
    <source>
        <dbReference type="PROSITE" id="PS50035"/>
    </source>
</evidence>
<dbReference type="PANTHER" id="PTHR21248">
    <property type="entry name" value="CARDIOLIPIN SYNTHASE"/>
    <property type="match status" value="1"/>
</dbReference>
<dbReference type="Pfam" id="PF13091">
    <property type="entry name" value="PLDc_2"/>
    <property type="match status" value="2"/>
</dbReference>
<dbReference type="InterPro" id="IPR025202">
    <property type="entry name" value="PLD-like_dom"/>
</dbReference>
<dbReference type="SMART" id="SM00155">
    <property type="entry name" value="PLDc"/>
    <property type="match status" value="2"/>
</dbReference>
<dbReference type="PANTHER" id="PTHR21248:SF12">
    <property type="entry name" value="CARDIOLIPIN SYNTHASE C"/>
    <property type="match status" value="1"/>
</dbReference>
<dbReference type="Gene3D" id="3.30.870.10">
    <property type="entry name" value="Endonuclease Chain A"/>
    <property type="match status" value="2"/>
</dbReference>
<dbReference type="InterPro" id="IPR001736">
    <property type="entry name" value="PLipase_D/transphosphatidylase"/>
</dbReference>
<protein>
    <submittedName>
        <fullName evidence="2">Phospholipase D family protein</fullName>
    </submittedName>
</protein>